<name>A0A4R4V7W5_9PSEU</name>
<evidence type="ECO:0000313" key="2">
    <source>
        <dbReference type="Proteomes" id="UP000295674"/>
    </source>
</evidence>
<keyword evidence="2" id="KW-1185">Reference proteome</keyword>
<gene>
    <name evidence="1" type="ORF">E1181_25480</name>
</gene>
<dbReference type="Proteomes" id="UP000295674">
    <property type="component" value="Unassembled WGS sequence"/>
</dbReference>
<evidence type="ECO:0000313" key="1">
    <source>
        <dbReference type="EMBL" id="TDD01349.1"/>
    </source>
</evidence>
<dbReference type="AlphaFoldDB" id="A0A4R4V7W5"/>
<protein>
    <submittedName>
        <fullName evidence="1">Uncharacterized protein</fullName>
    </submittedName>
</protein>
<comment type="caution">
    <text evidence="1">The sequence shown here is derived from an EMBL/GenBank/DDBJ whole genome shotgun (WGS) entry which is preliminary data.</text>
</comment>
<reference evidence="1 2" key="1">
    <citation type="submission" date="2019-03" db="EMBL/GenBank/DDBJ databases">
        <title>Draft genome sequences of novel Actinobacteria.</title>
        <authorList>
            <person name="Sahin N."/>
            <person name="Ay H."/>
            <person name="Saygin H."/>
        </authorList>
    </citation>
    <scope>NUCLEOTIDE SEQUENCE [LARGE SCALE GENOMIC DNA]</scope>
    <source>
        <strain evidence="1 2">16K309</strain>
    </source>
</reference>
<sequence>MLLRNRSIVGVDWGDWSREAAGARGNVELLAEVLDKVGRGELCPGKPSTAPLADAGRVLQLFGECRAVGKYVLHP</sequence>
<dbReference type="EMBL" id="SMKS01000063">
    <property type="protein sequence ID" value="TDD01349.1"/>
    <property type="molecule type" value="Genomic_DNA"/>
</dbReference>
<proteinExistence type="predicted"/>
<accession>A0A4R4V7W5</accession>
<organism evidence="1 2">
    <name type="scientific">Saccharopolyspora terrae</name>
    <dbReference type="NCBI Taxonomy" id="2530384"/>
    <lineage>
        <taxon>Bacteria</taxon>
        <taxon>Bacillati</taxon>
        <taxon>Actinomycetota</taxon>
        <taxon>Actinomycetes</taxon>
        <taxon>Pseudonocardiales</taxon>
        <taxon>Pseudonocardiaceae</taxon>
        <taxon>Saccharopolyspora</taxon>
    </lineage>
</organism>